<protein>
    <submittedName>
        <fullName evidence="2">Uncharacterized protein</fullName>
    </submittedName>
</protein>
<dbReference type="PANTHER" id="PTHR12029">
    <property type="entry name" value="RNA METHYLTRANSFERASE"/>
    <property type="match status" value="1"/>
</dbReference>
<accession>A0AA41VGQ1</accession>
<dbReference type="Proteomes" id="UP001177140">
    <property type="component" value="Unassembled WGS sequence"/>
</dbReference>
<reference evidence="2" key="1">
    <citation type="submission" date="2022-03" db="EMBL/GenBank/DDBJ databases">
        <title>A functionally conserved STORR gene fusion in Papaver species that diverged 16.8 million years ago.</title>
        <authorList>
            <person name="Catania T."/>
        </authorList>
    </citation>
    <scope>NUCLEOTIDE SEQUENCE</scope>
    <source>
        <strain evidence="2">S-191538</strain>
    </source>
</reference>
<dbReference type="InterPro" id="IPR045330">
    <property type="entry name" value="TRM3/TARBP1"/>
</dbReference>
<feature type="non-terminal residue" evidence="2">
    <location>
        <position position="527"/>
    </location>
</feature>
<evidence type="ECO:0000313" key="3">
    <source>
        <dbReference type="Proteomes" id="UP001177140"/>
    </source>
</evidence>
<feature type="compositionally biased region" description="Polar residues" evidence="1">
    <location>
        <begin position="175"/>
        <end position="200"/>
    </location>
</feature>
<name>A0AA41VGQ1_PAPNU</name>
<sequence>MSAQHPQQQPVEVDTNNNNNIAAVTCSLTSSFGLVPPEAIPAIVDCILTSSTSSISTLSLFNSLLNSFSLFTKGIAEKEEGVDSSQYSYIRSFVAALCHLVKKSGNANVLQTFIWRGFLPVLKILNENDHELLNSITELLCGVVIESNSWTVIEMTLVPSCFMSIRLSTTMLENDESVGNQRNSNSSFKESNGKFSQSDVPTEHMPALPVSLSNAIACHVLTSLLSASLRSDQPKMASIVEPMVENGFYAENFAIKLHSDLCDMTVQMLSQTPEQRSSAIRFLLPSIFMAFTCSVKISEHRQKPADSRVHFFAKIWKCCRKMFSLGPLGRKDAYNVLSLYLSHAKGFEIDVVVNGINEFDIRAEKEFWDEIKQGLVDKEGFVRKQSLHILKTAVQQSDGSQCCTIVSEATLNESSANATTRRGQWAEKEAKSLGVGQICKPDDTCLSGQQRWEAFILLYEMLEEYGTHLVEAAWNHQISLLLTFTSEIDSSTNPDNEVHQMQLKTVEGTFRWLTVLWERGLCHENPQ</sequence>
<feature type="region of interest" description="Disordered" evidence="1">
    <location>
        <begin position="175"/>
        <end position="202"/>
    </location>
</feature>
<keyword evidence="3" id="KW-1185">Reference proteome</keyword>
<gene>
    <name evidence="2" type="ORF">MKW94_024836</name>
</gene>
<comment type="caution">
    <text evidence="2">The sequence shown here is derived from an EMBL/GenBank/DDBJ whole genome shotgun (WGS) entry which is preliminary data.</text>
</comment>
<dbReference type="AlphaFoldDB" id="A0AA41VGQ1"/>
<dbReference type="PANTHER" id="PTHR12029:SF11">
    <property type="entry name" value="METHYLTRANSFERASE TARBP1-RELATED"/>
    <property type="match status" value="1"/>
</dbReference>
<organism evidence="2 3">
    <name type="scientific">Papaver nudicaule</name>
    <name type="common">Iceland poppy</name>
    <dbReference type="NCBI Taxonomy" id="74823"/>
    <lineage>
        <taxon>Eukaryota</taxon>
        <taxon>Viridiplantae</taxon>
        <taxon>Streptophyta</taxon>
        <taxon>Embryophyta</taxon>
        <taxon>Tracheophyta</taxon>
        <taxon>Spermatophyta</taxon>
        <taxon>Magnoliopsida</taxon>
        <taxon>Ranunculales</taxon>
        <taxon>Papaveraceae</taxon>
        <taxon>Papaveroideae</taxon>
        <taxon>Papaver</taxon>
    </lineage>
</organism>
<dbReference type="GO" id="GO:0016423">
    <property type="term" value="F:tRNA (guanine) methyltransferase activity"/>
    <property type="evidence" value="ECO:0007669"/>
    <property type="project" value="TreeGrafter"/>
</dbReference>
<evidence type="ECO:0000313" key="2">
    <source>
        <dbReference type="EMBL" id="MCL7040900.1"/>
    </source>
</evidence>
<evidence type="ECO:0000256" key="1">
    <source>
        <dbReference type="SAM" id="MobiDB-lite"/>
    </source>
</evidence>
<dbReference type="EMBL" id="JAJJMA010217651">
    <property type="protein sequence ID" value="MCL7040900.1"/>
    <property type="molecule type" value="Genomic_DNA"/>
</dbReference>
<dbReference type="GO" id="GO:0030488">
    <property type="term" value="P:tRNA methylation"/>
    <property type="evidence" value="ECO:0007669"/>
    <property type="project" value="TreeGrafter"/>
</dbReference>
<proteinExistence type="predicted"/>